<evidence type="ECO:0000256" key="8">
    <source>
        <dbReference type="RuleBase" id="RU000461"/>
    </source>
</evidence>
<dbReference type="GeneID" id="18609947"/>
<keyword evidence="9" id="KW-0732">Signal</keyword>
<dbReference type="Gene3D" id="1.10.630.10">
    <property type="entry name" value="Cytochrome P450"/>
    <property type="match status" value="2"/>
</dbReference>
<dbReference type="PRINTS" id="PR00385">
    <property type="entry name" value="P450"/>
</dbReference>
<dbReference type="GO" id="GO:0004497">
    <property type="term" value="F:monooxygenase activity"/>
    <property type="evidence" value="ECO:0007669"/>
    <property type="project" value="UniProtKB-KW"/>
</dbReference>
<sequence>MALEIIIAMLFFLSLRHWCRNSNSHITNWPIVRMMAALLCNPGRIFEFFTPLLNLCGGTFKFEGFWFPSLDFVLISNPVNIYHILCRNFDNYEKGSEFRESFEPFGEVKQGSQVDPEDVLQRFDCDHICLLALGFDPKSPSTEFPKVSSKVAFEEVEEALLHRNILPVSIWRLQRWLQIGEEKKLTFTVEEEGEMSRLEKSDKFLRDTAYSFITAGKDTISTGLSWFFWLIATHPYVESKILEEIKGHSPARKDRNLMPFTGEEMNKFACPHAALCETLRSGNRVDEGARIFISFYSMGRTEEIWGKDCSEFKPERWTSERGDLIPVPSYKFIPFSAGPRVCLGKDLSFKQMKTVAINVLWNSQVEVLECQTVFPSSQSTGLHFENGLEVRIKKRYV</sequence>
<dbReference type="KEGG" id="tcc:18609947"/>
<evidence type="ECO:0000256" key="1">
    <source>
        <dbReference type="ARBA" id="ARBA00001971"/>
    </source>
</evidence>
<dbReference type="PANTHER" id="PTHR24296">
    <property type="entry name" value="CYTOCHROME P450"/>
    <property type="match status" value="1"/>
</dbReference>
<dbReference type="GO" id="GO:0005506">
    <property type="term" value="F:iron ion binding"/>
    <property type="evidence" value="ECO:0007669"/>
    <property type="project" value="InterPro"/>
</dbReference>
<evidence type="ECO:0000256" key="4">
    <source>
        <dbReference type="ARBA" id="ARBA00022723"/>
    </source>
</evidence>
<evidence type="ECO:0000256" key="5">
    <source>
        <dbReference type="ARBA" id="ARBA00023002"/>
    </source>
</evidence>
<keyword evidence="6 8" id="KW-0408">Iron</keyword>
<reference evidence="11" key="2">
    <citation type="submission" date="2025-08" db="UniProtKB">
        <authorList>
            <consortium name="RefSeq"/>
        </authorList>
    </citation>
    <scope>IDENTIFICATION</scope>
</reference>
<keyword evidence="5 8" id="KW-0560">Oxidoreductase</keyword>
<dbReference type="InterPro" id="IPR001128">
    <property type="entry name" value="Cyt_P450"/>
</dbReference>
<name>A0AB32VUS0_THECC</name>
<evidence type="ECO:0000256" key="6">
    <source>
        <dbReference type="ARBA" id="ARBA00023004"/>
    </source>
</evidence>
<dbReference type="AlphaFoldDB" id="A0AB32VUS0"/>
<keyword evidence="3 8" id="KW-0349">Heme</keyword>
<reference evidence="10" key="1">
    <citation type="journal article" date="1997" name="Nucleic Acids Res.">
        <title>tRNAscan-SE: a program for improved detection of transfer RNA genes in genomic sequence.</title>
        <authorList>
            <person name="Lowe T.M."/>
            <person name="Eddy S.R."/>
        </authorList>
    </citation>
    <scope>NUCLEOTIDE SEQUENCE [LARGE SCALE GENOMIC DNA]</scope>
    <source>
        <strain evidence="10">r\B97-61/B2</strain>
    </source>
</reference>
<feature type="signal peptide" evidence="9">
    <location>
        <begin position="1"/>
        <end position="24"/>
    </location>
</feature>
<gene>
    <name evidence="11" type="primary">LOC18609947</name>
</gene>
<keyword evidence="4 8" id="KW-0479">Metal-binding</keyword>
<dbReference type="Pfam" id="PF00067">
    <property type="entry name" value="p450"/>
    <property type="match status" value="1"/>
</dbReference>
<accession>A0AB32VUS0</accession>
<evidence type="ECO:0000256" key="9">
    <source>
        <dbReference type="SAM" id="SignalP"/>
    </source>
</evidence>
<dbReference type="GO" id="GO:0006629">
    <property type="term" value="P:lipid metabolic process"/>
    <property type="evidence" value="ECO:0007669"/>
    <property type="project" value="UniProtKB-ARBA"/>
</dbReference>
<evidence type="ECO:0000313" key="10">
    <source>
        <dbReference type="Proteomes" id="UP000694886"/>
    </source>
</evidence>
<dbReference type="GO" id="GO:0016705">
    <property type="term" value="F:oxidoreductase activity, acting on paired donors, with incorporation or reduction of molecular oxygen"/>
    <property type="evidence" value="ECO:0007669"/>
    <property type="project" value="InterPro"/>
</dbReference>
<evidence type="ECO:0000256" key="2">
    <source>
        <dbReference type="ARBA" id="ARBA00010617"/>
    </source>
</evidence>
<evidence type="ECO:0000313" key="11">
    <source>
        <dbReference type="RefSeq" id="XP_017970493.1"/>
    </source>
</evidence>
<dbReference type="InterPro" id="IPR017972">
    <property type="entry name" value="Cyt_P450_CS"/>
</dbReference>
<feature type="chain" id="PRO_5044305895" evidence="9">
    <location>
        <begin position="25"/>
        <end position="397"/>
    </location>
</feature>
<dbReference type="Gramene" id="Tc02v2_t025890.1">
    <property type="protein sequence ID" value="Tc02v2_p025890.1"/>
    <property type="gene ID" value="Tc02v2_g025890"/>
</dbReference>
<dbReference type="PROSITE" id="PS00086">
    <property type="entry name" value="CYTOCHROME_P450"/>
    <property type="match status" value="1"/>
</dbReference>
<evidence type="ECO:0000256" key="3">
    <source>
        <dbReference type="ARBA" id="ARBA00022617"/>
    </source>
</evidence>
<dbReference type="InterPro" id="IPR036396">
    <property type="entry name" value="Cyt_P450_sf"/>
</dbReference>
<protein>
    <submittedName>
        <fullName evidence="11">Alkane hydroxylase MAH1</fullName>
    </submittedName>
</protein>
<dbReference type="RefSeq" id="XP_017970493.1">
    <property type="nucleotide sequence ID" value="XM_018115004.1"/>
</dbReference>
<evidence type="ECO:0000256" key="7">
    <source>
        <dbReference type="ARBA" id="ARBA00023033"/>
    </source>
</evidence>
<dbReference type="Proteomes" id="UP000694886">
    <property type="component" value="Chromosome 2"/>
</dbReference>
<comment type="cofactor">
    <cofactor evidence="1">
        <name>heme</name>
        <dbReference type="ChEBI" id="CHEBI:30413"/>
    </cofactor>
</comment>
<keyword evidence="7 8" id="KW-0503">Monooxygenase</keyword>
<organism evidence="10 11">
    <name type="scientific">Theobroma cacao</name>
    <name type="common">Cacao</name>
    <name type="synonym">Cocoa</name>
    <dbReference type="NCBI Taxonomy" id="3641"/>
    <lineage>
        <taxon>Eukaryota</taxon>
        <taxon>Viridiplantae</taxon>
        <taxon>Streptophyta</taxon>
        <taxon>Embryophyta</taxon>
        <taxon>Tracheophyta</taxon>
        <taxon>Spermatophyta</taxon>
        <taxon>Magnoliopsida</taxon>
        <taxon>eudicotyledons</taxon>
        <taxon>Gunneridae</taxon>
        <taxon>Pentapetalae</taxon>
        <taxon>rosids</taxon>
        <taxon>malvids</taxon>
        <taxon>Malvales</taxon>
        <taxon>Malvaceae</taxon>
        <taxon>Byttnerioideae</taxon>
        <taxon>Theobroma</taxon>
    </lineage>
</organism>
<dbReference type="SUPFAM" id="SSF48264">
    <property type="entry name" value="Cytochrome P450"/>
    <property type="match status" value="1"/>
</dbReference>
<comment type="similarity">
    <text evidence="2 8">Belongs to the cytochrome P450 family.</text>
</comment>
<dbReference type="GO" id="GO:0020037">
    <property type="term" value="F:heme binding"/>
    <property type="evidence" value="ECO:0007669"/>
    <property type="project" value="InterPro"/>
</dbReference>
<proteinExistence type="inferred from homology"/>